<feature type="transmembrane region" description="Helical" evidence="5">
    <location>
        <begin position="104"/>
        <end position="123"/>
    </location>
</feature>
<reference evidence="7 8" key="1">
    <citation type="submission" date="2017-02" db="EMBL/GenBank/DDBJ databases">
        <authorList>
            <person name="Peterson S.W."/>
        </authorList>
    </citation>
    <scope>NUCLEOTIDE SEQUENCE [LARGE SCALE GENOMIC DNA]</scope>
    <source>
        <strain evidence="7 8">DSM 15102</strain>
    </source>
</reference>
<evidence type="ECO:0000256" key="3">
    <source>
        <dbReference type="ARBA" id="ARBA00022989"/>
    </source>
</evidence>
<feature type="domain" description="O-antigen ligase-related" evidence="6">
    <location>
        <begin position="211"/>
        <end position="403"/>
    </location>
</feature>
<dbReference type="InterPro" id="IPR007016">
    <property type="entry name" value="O-antigen_ligase-rel_domated"/>
</dbReference>
<feature type="transmembrane region" description="Helical" evidence="5">
    <location>
        <begin position="453"/>
        <end position="469"/>
    </location>
</feature>
<evidence type="ECO:0000256" key="2">
    <source>
        <dbReference type="ARBA" id="ARBA00022692"/>
    </source>
</evidence>
<dbReference type="PANTHER" id="PTHR37422">
    <property type="entry name" value="TEICHURONIC ACID BIOSYNTHESIS PROTEIN TUAE"/>
    <property type="match status" value="1"/>
</dbReference>
<sequence length="478" mass="57073">MFFQKKNSILKNETLYYLFNIILVLAILGIQIVWKGKKILLYRIFFALFFSILLLNFKTIEKNNRKEIKTLLHNKYIQFFLFWMVYGILSLLWVQDYVLAAKNLYYLFLGIFFIITMQFTSDYELGKKHYLNIFIICTLILITFGMFEHLTGYHISSSNYYNTDHVRNRYRPTGVFDNTNDYALFITMFIWFLYYKFKKVPHLYQKIILFLVFLCGSYLLIITSSRASILAFMIQIFLLFSLTLFESIKKKRNLRVIMNSILILIFFILFLFINYISEYGNFYDRLMEVDKWSNYFMAEEAIQSDVQKIIKEEGENRNNADKIKKSHQKLRENASTNVRLNLILNSFLIFKDTHFMGVGAGNVEWYMDKYNDQYYSTNGILNVHNWWIEVLTNYGIIVFILYIIVLFSIGVKLLKIYFYSLNNGQKDRLYLSKTLILLLIGFPLASISPSSIMSKRFVWIVFAFIIYFLQENYEKEGI</sequence>
<feature type="transmembrane region" description="Helical" evidence="5">
    <location>
        <begin position="15"/>
        <end position="34"/>
    </location>
</feature>
<dbReference type="Proteomes" id="UP000196365">
    <property type="component" value="Unassembled WGS sequence"/>
</dbReference>
<evidence type="ECO:0000313" key="8">
    <source>
        <dbReference type="Proteomes" id="UP000196365"/>
    </source>
</evidence>
<feature type="transmembrane region" description="Helical" evidence="5">
    <location>
        <begin position="257"/>
        <end position="277"/>
    </location>
</feature>
<evidence type="ECO:0000259" key="6">
    <source>
        <dbReference type="Pfam" id="PF04932"/>
    </source>
</evidence>
<organism evidence="7 8">
    <name type="scientific">Garciella nitratireducens DSM 15102</name>
    <dbReference type="NCBI Taxonomy" id="1121911"/>
    <lineage>
        <taxon>Bacteria</taxon>
        <taxon>Bacillati</taxon>
        <taxon>Bacillota</taxon>
        <taxon>Clostridia</taxon>
        <taxon>Eubacteriales</taxon>
        <taxon>Eubacteriaceae</taxon>
        <taxon>Garciella</taxon>
    </lineage>
</organism>
<evidence type="ECO:0000313" key="7">
    <source>
        <dbReference type="EMBL" id="SJZ57525.1"/>
    </source>
</evidence>
<feature type="transmembrane region" description="Helical" evidence="5">
    <location>
        <begin position="394"/>
        <end position="418"/>
    </location>
</feature>
<dbReference type="RefSeq" id="WP_087678513.1">
    <property type="nucleotide sequence ID" value="NZ_FUWV01000005.1"/>
</dbReference>
<comment type="subcellular location">
    <subcellularLocation>
        <location evidence="1">Membrane</location>
        <topology evidence="1">Multi-pass membrane protein</topology>
    </subcellularLocation>
</comment>
<gene>
    <name evidence="7" type="ORF">SAMN02745973_01057</name>
</gene>
<accession>A0A1T4LS66</accession>
<feature type="transmembrane region" description="Helical" evidence="5">
    <location>
        <begin position="77"/>
        <end position="98"/>
    </location>
</feature>
<evidence type="ECO:0000256" key="1">
    <source>
        <dbReference type="ARBA" id="ARBA00004141"/>
    </source>
</evidence>
<keyword evidence="8" id="KW-1185">Reference proteome</keyword>
<dbReference type="OrthoDB" id="9255580at2"/>
<keyword evidence="3 5" id="KW-1133">Transmembrane helix</keyword>
<feature type="transmembrane region" description="Helical" evidence="5">
    <location>
        <begin position="229"/>
        <end position="245"/>
    </location>
</feature>
<proteinExistence type="predicted"/>
<feature type="transmembrane region" description="Helical" evidence="5">
    <location>
        <begin position="179"/>
        <end position="195"/>
    </location>
</feature>
<feature type="transmembrane region" description="Helical" evidence="5">
    <location>
        <begin position="40"/>
        <end position="57"/>
    </location>
</feature>
<keyword evidence="2 5" id="KW-0812">Transmembrane</keyword>
<feature type="transmembrane region" description="Helical" evidence="5">
    <location>
        <begin position="430"/>
        <end position="447"/>
    </location>
</feature>
<feature type="transmembrane region" description="Helical" evidence="5">
    <location>
        <begin position="207"/>
        <end position="223"/>
    </location>
</feature>
<dbReference type="InterPro" id="IPR051533">
    <property type="entry name" value="WaaL-like"/>
</dbReference>
<dbReference type="EMBL" id="FUWV01000005">
    <property type="protein sequence ID" value="SJZ57525.1"/>
    <property type="molecule type" value="Genomic_DNA"/>
</dbReference>
<evidence type="ECO:0000256" key="4">
    <source>
        <dbReference type="ARBA" id="ARBA00023136"/>
    </source>
</evidence>
<protein>
    <submittedName>
        <fullName evidence="7">Teichuronic acid biosynthesis protein TuaE</fullName>
    </submittedName>
</protein>
<dbReference type="AlphaFoldDB" id="A0A1T4LS66"/>
<dbReference type="Pfam" id="PF04932">
    <property type="entry name" value="Wzy_C"/>
    <property type="match status" value="1"/>
</dbReference>
<dbReference type="PANTHER" id="PTHR37422:SF23">
    <property type="entry name" value="TEICHURONIC ACID BIOSYNTHESIS PROTEIN TUAE"/>
    <property type="match status" value="1"/>
</dbReference>
<dbReference type="GO" id="GO:0016020">
    <property type="term" value="C:membrane"/>
    <property type="evidence" value="ECO:0007669"/>
    <property type="project" value="UniProtKB-SubCell"/>
</dbReference>
<evidence type="ECO:0000256" key="5">
    <source>
        <dbReference type="SAM" id="Phobius"/>
    </source>
</evidence>
<feature type="transmembrane region" description="Helical" evidence="5">
    <location>
        <begin position="130"/>
        <end position="147"/>
    </location>
</feature>
<keyword evidence="4 5" id="KW-0472">Membrane</keyword>
<name>A0A1T4LS66_9FIRM</name>